<keyword evidence="3" id="KW-1185">Reference proteome</keyword>
<organism evidence="2 3">
    <name type="scientific">Prorocentrum cordatum</name>
    <dbReference type="NCBI Taxonomy" id="2364126"/>
    <lineage>
        <taxon>Eukaryota</taxon>
        <taxon>Sar</taxon>
        <taxon>Alveolata</taxon>
        <taxon>Dinophyceae</taxon>
        <taxon>Prorocentrales</taxon>
        <taxon>Prorocentraceae</taxon>
        <taxon>Prorocentrum</taxon>
    </lineage>
</organism>
<evidence type="ECO:0000313" key="3">
    <source>
        <dbReference type="Proteomes" id="UP001189429"/>
    </source>
</evidence>
<comment type="caution">
    <text evidence="2">The sequence shown here is derived from an EMBL/GenBank/DDBJ whole genome shotgun (WGS) entry which is preliminary data.</text>
</comment>
<reference evidence="2" key="1">
    <citation type="submission" date="2023-10" db="EMBL/GenBank/DDBJ databases">
        <authorList>
            <person name="Chen Y."/>
            <person name="Shah S."/>
            <person name="Dougan E. K."/>
            <person name="Thang M."/>
            <person name="Chan C."/>
        </authorList>
    </citation>
    <scope>NUCLEOTIDE SEQUENCE [LARGE SCALE GENOMIC DNA]</scope>
</reference>
<accession>A0ABN9SIW5</accession>
<keyword evidence="1" id="KW-0732">Signal</keyword>
<dbReference type="EMBL" id="CAUYUJ010011386">
    <property type="protein sequence ID" value="CAK0831668.1"/>
    <property type="molecule type" value="Genomic_DNA"/>
</dbReference>
<dbReference type="Proteomes" id="UP001189429">
    <property type="component" value="Unassembled WGS sequence"/>
</dbReference>
<gene>
    <name evidence="2" type="ORF">PCOR1329_LOCUS29945</name>
</gene>
<protein>
    <recommendedName>
        <fullName evidence="4">Phospholipase B-like</fullName>
    </recommendedName>
</protein>
<feature type="signal peptide" evidence="1">
    <location>
        <begin position="1"/>
        <end position="20"/>
    </location>
</feature>
<proteinExistence type="predicted"/>
<evidence type="ECO:0008006" key="4">
    <source>
        <dbReference type="Google" id="ProtNLM"/>
    </source>
</evidence>
<name>A0ABN9SIW5_9DINO</name>
<evidence type="ECO:0000256" key="1">
    <source>
        <dbReference type="SAM" id="SignalP"/>
    </source>
</evidence>
<sequence length="171" mass="19199">MQLSKQALLLLFSFAQPASSLHRGKTIGAMMPTPSPLSLGTISAVGDPHMTNLYGQRFDVVQPGQHTLIRIPTHSPVGRVLLLVDAEAKHEGSACSDMYFKTVNISGTWTRGKRPEDLRFWAFRQGASEDRSWVHQTEYFVPEYLRQAPCRYGPACRRSSRTRRSYEGCNA</sequence>
<feature type="chain" id="PRO_5045431266" description="Phospholipase B-like" evidence="1">
    <location>
        <begin position="21"/>
        <end position="171"/>
    </location>
</feature>
<evidence type="ECO:0000313" key="2">
    <source>
        <dbReference type="EMBL" id="CAK0831668.1"/>
    </source>
</evidence>